<dbReference type="Proteomes" id="UP000254326">
    <property type="component" value="Unassembled WGS sequence"/>
</dbReference>
<keyword evidence="3" id="KW-1185">Reference proteome</keyword>
<keyword evidence="1" id="KW-0732">Signal</keyword>
<proteinExistence type="predicted"/>
<organism evidence="2 3">
    <name type="scientific">Marinomonas piezotolerans</name>
    <dbReference type="NCBI Taxonomy" id="2213058"/>
    <lineage>
        <taxon>Bacteria</taxon>
        <taxon>Pseudomonadati</taxon>
        <taxon>Pseudomonadota</taxon>
        <taxon>Gammaproteobacteria</taxon>
        <taxon>Oceanospirillales</taxon>
        <taxon>Oceanospirillaceae</taxon>
        <taxon>Marinomonas</taxon>
    </lineage>
</organism>
<comment type="caution">
    <text evidence="2">The sequence shown here is derived from an EMBL/GenBank/DDBJ whole genome shotgun (WGS) entry which is preliminary data.</text>
</comment>
<dbReference type="AlphaFoldDB" id="A0A370U6Y3"/>
<dbReference type="RefSeq" id="WP_115468866.1">
    <property type="nucleotide sequence ID" value="NZ_QKRA01000007.1"/>
</dbReference>
<dbReference type="EMBL" id="QKRA01000007">
    <property type="protein sequence ID" value="RDL43539.1"/>
    <property type="molecule type" value="Genomic_DNA"/>
</dbReference>
<evidence type="ECO:0000313" key="3">
    <source>
        <dbReference type="Proteomes" id="UP000254326"/>
    </source>
</evidence>
<protein>
    <recommendedName>
        <fullName evidence="4">Outer membrane protein beta-barrel domain-containing protein</fullName>
    </recommendedName>
</protein>
<feature type="chain" id="PRO_5016994591" description="Outer membrane protein beta-barrel domain-containing protein" evidence="1">
    <location>
        <begin position="25"/>
        <end position="214"/>
    </location>
</feature>
<evidence type="ECO:0008006" key="4">
    <source>
        <dbReference type="Google" id="ProtNLM"/>
    </source>
</evidence>
<sequence length="214" mass="23527">MNRSFVRTIAAASLLSIASLPLYAEEEMSDAMKSSHSAMEKAFNQESSKEEVFEPFDPDSPDFNPNGDDINAYFYAGLSREQSDDLDVWMVESGVRMLFDDNWSGRAHVLMFWDDRKSFLDGMNFGGSGALLYSVGSFDPDFSVRPVLGAGFYIADNGCEDTTTCDEDVTGGVFPEVGLSIITGGIELYGYTRYVFHPELDDGAQIGASIGYKL</sequence>
<evidence type="ECO:0000256" key="1">
    <source>
        <dbReference type="SAM" id="SignalP"/>
    </source>
</evidence>
<gene>
    <name evidence="2" type="ORF">DN730_14490</name>
</gene>
<accession>A0A370U6Y3</accession>
<evidence type="ECO:0000313" key="2">
    <source>
        <dbReference type="EMBL" id="RDL43539.1"/>
    </source>
</evidence>
<name>A0A370U6Y3_9GAMM</name>
<dbReference type="OrthoDB" id="9857418at2"/>
<feature type="signal peptide" evidence="1">
    <location>
        <begin position="1"/>
        <end position="24"/>
    </location>
</feature>
<reference evidence="2 3" key="1">
    <citation type="submission" date="2018-06" db="EMBL/GenBank/DDBJ databases">
        <title>Marinomonas sp. YLB-05 draft genome sequence.</title>
        <authorList>
            <person name="Yu L."/>
            <person name="Tang X."/>
        </authorList>
    </citation>
    <scope>NUCLEOTIDE SEQUENCE [LARGE SCALE GENOMIC DNA]</scope>
    <source>
        <strain evidence="2 3">YLB-05</strain>
    </source>
</reference>